<dbReference type="PANTHER" id="PTHR42830">
    <property type="entry name" value="OSMOTICALLY INDUCIBLE FAMILY PROTEIN"/>
    <property type="match status" value="1"/>
</dbReference>
<dbReference type="InterPro" id="IPR003718">
    <property type="entry name" value="OsmC/Ohr_fam"/>
</dbReference>
<dbReference type="InterPro" id="IPR036102">
    <property type="entry name" value="OsmC/Ohrsf"/>
</dbReference>
<reference evidence="1 2" key="2">
    <citation type="submission" date="2019-09" db="EMBL/GenBank/DDBJ databases">
        <authorList>
            <person name="Jin C."/>
        </authorList>
    </citation>
    <scope>NUCLEOTIDE SEQUENCE [LARGE SCALE GENOMIC DNA]</scope>
    <source>
        <strain evidence="1 2">AN110305</strain>
    </source>
</reference>
<dbReference type="InterPro" id="IPR015946">
    <property type="entry name" value="KH_dom-like_a/b"/>
</dbReference>
<keyword evidence="2" id="KW-1185">Reference proteome</keyword>
<comment type="caution">
    <text evidence="1">The sequence shown here is derived from an EMBL/GenBank/DDBJ whole genome shotgun (WGS) entry which is preliminary data.</text>
</comment>
<dbReference type="OrthoDB" id="9795405at2"/>
<name>A0A5B2XN49_9PSEU</name>
<reference evidence="1 2" key="1">
    <citation type="submission" date="2019-09" db="EMBL/GenBank/DDBJ databases">
        <title>Goodfellowia gen. nov., a new genus of the Pseudonocardineae related to Actinoalloteichus, containing Goodfellowia coeruleoviolacea gen. nov., comb. nov. gen. nov., comb. nov.</title>
        <authorList>
            <person name="Labeda D."/>
        </authorList>
    </citation>
    <scope>NUCLEOTIDE SEQUENCE [LARGE SCALE GENOMIC DNA]</scope>
    <source>
        <strain evidence="1 2">AN110305</strain>
    </source>
</reference>
<sequence length="163" mass="17235">MKGLTQHQYEVGVVWTGQPDGAAADPAALDPAGLDHSHEIRVVGKPTIAASASPAQCGDTARHSPEELLVAAISECHMLWYLRLAAENGIVVTGYRDTAVGTLSEHPDGSGRFTGVVLNPEVTVADPATQHTAQVLHERAHAMCFIASSVNFAVRHEPVTRVA</sequence>
<dbReference type="SUPFAM" id="SSF82784">
    <property type="entry name" value="OsmC-like"/>
    <property type="match status" value="1"/>
</dbReference>
<accession>A0A5B2XN49</accession>
<evidence type="ECO:0000313" key="1">
    <source>
        <dbReference type="EMBL" id="KAA2264349.1"/>
    </source>
</evidence>
<dbReference type="RefSeq" id="WP_149848832.1">
    <property type="nucleotide sequence ID" value="NZ_VUOB01000011.1"/>
</dbReference>
<proteinExistence type="predicted"/>
<gene>
    <name evidence="1" type="ORF">F0L68_08005</name>
</gene>
<dbReference type="Gene3D" id="3.30.300.20">
    <property type="match status" value="1"/>
</dbReference>
<dbReference type="PANTHER" id="PTHR42830:SF2">
    <property type="entry name" value="OSMC_OHR FAMILY PROTEIN"/>
    <property type="match status" value="1"/>
</dbReference>
<dbReference type="AlphaFoldDB" id="A0A5B2XN49"/>
<organism evidence="1 2">
    <name type="scientific">Solihabitans fulvus</name>
    <dbReference type="NCBI Taxonomy" id="1892852"/>
    <lineage>
        <taxon>Bacteria</taxon>
        <taxon>Bacillati</taxon>
        <taxon>Actinomycetota</taxon>
        <taxon>Actinomycetes</taxon>
        <taxon>Pseudonocardiales</taxon>
        <taxon>Pseudonocardiaceae</taxon>
        <taxon>Solihabitans</taxon>
    </lineage>
</organism>
<dbReference type="EMBL" id="VUOB01000011">
    <property type="protein sequence ID" value="KAA2264349.1"/>
    <property type="molecule type" value="Genomic_DNA"/>
</dbReference>
<protein>
    <submittedName>
        <fullName evidence="1">OsmC family peroxiredoxin</fullName>
    </submittedName>
</protein>
<dbReference type="Pfam" id="PF02566">
    <property type="entry name" value="OsmC"/>
    <property type="match status" value="1"/>
</dbReference>
<dbReference type="InterPro" id="IPR052707">
    <property type="entry name" value="OsmC_Ohr_Peroxiredoxin"/>
</dbReference>
<evidence type="ECO:0000313" key="2">
    <source>
        <dbReference type="Proteomes" id="UP000323454"/>
    </source>
</evidence>
<dbReference type="Proteomes" id="UP000323454">
    <property type="component" value="Unassembled WGS sequence"/>
</dbReference>